<dbReference type="Gene3D" id="2.130.10.10">
    <property type="entry name" value="YVTN repeat-like/Quinoprotein amine dehydrogenase"/>
    <property type="match status" value="1"/>
</dbReference>
<reference evidence="1" key="1">
    <citation type="submission" date="2020-05" db="EMBL/GenBank/DDBJ databases">
        <authorList>
            <person name="Chiriac C."/>
            <person name="Salcher M."/>
            <person name="Ghai R."/>
            <person name="Kavagutti S V."/>
        </authorList>
    </citation>
    <scope>NUCLEOTIDE SEQUENCE</scope>
</reference>
<dbReference type="SUPFAM" id="SSF101898">
    <property type="entry name" value="NHL repeat"/>
    <property type="match status" value="1"/>
</dbReference>
<accession>A0A6J7CTV2</accession>
<organism evidence="1">
    <name type="scientific">freshwater metagenome</name>
    <dbReference type="NCBI Taxonomy" id="449393"/>
    <lineage>
        <taxon>unclassified sequences</taxon>
        <taxon>metagenomes</taxon>
        <taxon>ecological metagenomes</taxon>
    </lineage>
</organism>
<dbReference type="Pfam" id="PF24684">
    <property type="entry name" value="Vgb_lyase"/>
    <property type="match status" value="1"/>
</dbReference>
<name>A0A6J7CTV2_9ZZZZ</name>
<sequence>MVTEFSAGITVGSYPVGIAAGADGNLWFTELGGPRIGRITPLGVVTEFSAGITALSGPTRLAPGPDGNMWFTEDNGGQIGRITTGVVPPAKPVVSWSSKSRTRSVTARIKPVAGVTYTLTARRGAKLKTGTCRNVTVKVGARRVARRSCTLKLAKGTWLASVTAVKSSLTGQANSRRFTFR</sequence>
<protein>
    <submittedName>
        <fullName evidence="1">Unannotated protein</fullName>
    </submittedName>
</protein>
<proteinExistence type="predicted"/>
<gene>
    <name evidence="1" type="ORF">UFOPK3423_00188</name>
</gene>
<dbReference type="AlphaFoldDB" id="A0A6J7CTV2"/>
<dbReference type="EMBL" id="CAFBLQ010000011">
    <property type="protein sequence ID" value="CAB4860254.1"/>
    <property type="molecule type" value="Genomic_DNA"/>
</dbReference>
<evidence type="ECO:0000313" key="1">
    <source>
        <dbReference type="EMBL" id="CAB4860254.1"/>
    </source>
</evidence>
<dbReference type="InterPro" id="IPR015943">
    <property type="entry name" value="WD40/YVTN_repeat-like_dom_sf"/>
</dbReference>